<proteinExistence type="predicted"/>
<evidence type="ECO:0000313" key="4">
    <source>
        <dbReference type="Proteomes" id="UP000070434"/>
    </source>
</evidence>
<evidence type="ECO:0000256" key="1">
    <source>
        <dbReference type="ARBA" id="ARBA00023172"/>
    </source>
</evidence>
<feature type="domain" description="Tyr recombinase" evidence="2">
    <location>
        <begin position="22"/>
        <end position="225"/>
    </location>
</feature>
<dbReference type="GO" id="GO:0003677">
    <property type="term" value="F:DNA binding"/>
    <property type="evidence" value="ECO:0007669"/>
    <property type="project" value="InterPro"/>
</dbReference>
<dbReference type="GO" id="GO:0015074">
    <property type="term" value="P:DNA integration"/>
    <property type="evidence" value="ECO:0007669"/>
    <property type="project" value="InterPro"/>
</dbReference>
<sequence length="245" mass="27004">MKADLLERNPLDLTFDKTIGAKSRGPWTDDELRRMFGHSLFSARMAAVPHWQDVAPSDGRALLLLLLHTGARIGEIAQLRKEDFQTRNGVTVIRITAEAGTVKTQESERVVPLAAHLLADPWFTQWLQEIPGGTGSAFPSAWGRARGPGDTMGQWFHQFRKDAVLPEGALEGSHKFRHWLRSSLAEKHVGEATMDSITGHSAQGSAGRKTYTAAASLQTMLEALDRIDWPKITAHDGHATPKAKE</sequence>
<protein>
    <recommendedName>
        <fullName evidence="2">Tyr recombinase domain-containing protein</fullName>
    </recommendedName>
</protein>
<dbReference type="Gene3D" id="1.10.443.10">
    <property type="entry name" value="Intergrase catalytic core"/>
    <property type="match status" value="1"/>
</dbReference>
<dbReference type="SUPFAM" id="SSF56349">
    <property type="entry name" value="DNA breaking-rejoining enzymes"/>
    <property type="match status" value="1"/>
</dbReference>
<dbReference type="Pfam" id="PF00589">
    <property type="entry name" value="Phage_integrase"/>
    <property type="match status" value="1"/>
</dbReference>
<gene>
    <name evidence="3" type="ORF">WS64_05715</name>
</gene>
<dbReference type="InterPro" id="IPR011010">
    <property type="entry name" value="DNA_brk_join_enz"/>
</dbReference>
<evidence type="ECO:0000313" key="3">
    <source>
        <dbReference type="EMBL" id="KWZ35075.1"/>
    </source>
</evidence>
<reference evidence="3 4" key="1">
    <citation type="submission" date="2015-11" db="EMBL/GenBank/DDBJ databases">
        <authorList>
            <person name="Sahl J."/>
            <person name="Wagner D."/>
            <person name="Keim P."/>
        </authorList>
    </citation>
    <scope>NUCLEOTIDE SEQUENCE [LARGE SCALE GENOMIC DNA]</scope>
    <source>
        <strain evidence="3 4">AZ-4-2-10-S1-D7</strain>
    </source>
</reference>
<organism evidence="3 4">
    <name type="scientific">Burkholderia anthina</name>
    <dbReference type="NCBI Taxonomy" id="179879"/>
    <lineage>
        <taxon>Bacteria</taxon>
        <taxon>Pseudomonadati</taxon>
        <taxon>Pseudomonadota</taxon>
        <taxon>Betaproteobacteria</taxon>
        <taxon>Burkholderiales</taxon>
        <taxon>Burkholderiaceae</taxon>
        <taxon>Burkholderia</taxon>
        <taxon>Burkholderia cepacia complex</taxon>
    </lineage>
</organism>
<dbReference type="GO" id="GO:0006310">
    <property type="term" value="P:DNA recombination"/>
    <property type="evidence" value="ECO:0007669"/>
    <property type="project" value="UniProtKB-KW"/>
</dbReference>
<dbReference type="PROSITE" id="PS51898">
    <property type="entry name" value="TYR_RECOMBINASE"/>
    <property type="match status" value="1"/>
</dbReference>
<dbReference type="AlphaFoldDB" id="A0AAW3PZN7"/>
<keyword evidence="1" id="KW-0233">DNA recombination</keyword>
<dbReference type="InterPro" id="IPR002104">
    <property type="entry name" value="Integrase_catalytic"/>
</dbReference>
<dbReference type="EMBL" id="LNJP01000001">
    <property type="protein sequence ID" value="KWZ35075.1"/>
    <property type="molecule type" value="Genomic_DNA"/>
</dbReference>
<name>A0AAW3PZN7_9BURK</name>
<evidence type="ECO:0000259" key="2">
    <source>
        <dbReference type="PROSITE" id="PS51898"/>
    </source>
</evidence>
<accession>A0AAW3PZN7</accession>
<comment type="caution">
    <text evidence="3">The sequence shown here is derived from an EMBL/GenBank/DDBJ whole genome shotgun (WGS) entry which is preliminary data.</text>
</comment>
<dbReference type="InterPro" id="IPR013762">
    <property type="entry name" value="Integrase-like_cat_sf"/>
</dbReference>
<dbReference type="Proteomes" id="UP000070434">
    <property type="component" value="Chromosome 1"/>
</dbReference>